<accession>A0A2S0MZQ0</accession>
<dbReference type="Proteomes" id="UP000239326">
    <property type="component" value="Chromosome"/>
</dbReference>
<reference evidence="3 4" key="1">
    <citation type="submission" date="2018-03" db="EMBL/GenBank/DDBJ databases">
        <title>Genome sequencing of Simplicispira sp.</title>
        <authorList>
            <person name="Kim S.-J."/>
            <person name="Heo J."/>
            <person name="Kwon S.-W."/>
        </authorList>
    </citation>
    <scope>NUCLEOTIDE SEQUENCE [LARGE SCALE GENOMIC DNA]</scope>
    <source>
        <strain evidence="3 4">SC1-8</strain>
    </source>
</reference>
<feature type="chain" id="PRO_5015695120" description="Lipoprotein SmpA/OmlA domain-containing protein" evidence="2">
    <location>
        <begin position="23"/>
        <end position="162"/>
    </location>
</feature>
<protein>
    <recommendedName>
        <fullName evidence="5">Lipoprotein SmpA/OmlA domain-containing protein</fullName>
    </recommendedName>
</protein>
<dbReference type="EMBL" id="CP027669">
    <property type="protein sequence ID" value="AVO41378.1"/>
    <property type="molecule type" value="Genomic_DNA"/>
</dbReference>
<evidence type="ECO:0000313" key="3">
    <source>
        <dbReference type="EMBL" id="AVO41378.1"/>
    </source>
</evidence>
<dbReference type="KEGG" id="simp:C6571_08805"/>
<evidence type="ECO:0008006" key="5">
    <source>
        <dbReference type="Google" id="ProtNLM"/>
    </source>
</evidence>
<proteinExistence type="predicted"/>
<feature type="signal peptide" evidence="2">
    <location>
        <begin position="1"/>
        <end position="22"/>
    </location>
</feature>
<dbReference type="AlphaFoldDB" id="A0A2S0MZQ0"/>
<evidence type="ECO:0000256" key="1">
    <source>
        <dbReference type="SAM" id="MobiDB-lite"/>
    </source>
</evidence>
<gene>
    <name evidence="3" type="ORF">C6571_08805</name>
</gene>
<keyword evidence="4" id="KW-1185">Reference proteome</keyword>
<sequence length="162" mass="17780">MSFLLRAGAGPCIACVLAAALAGCATSPALGPGATPEQVQARLGAPRAAYALPTGQRLFYSGKPGERQRYDFDASNRLVSTEQVFTRQKFQQFAQGHHESAEVQRSLGPPMRRKEDGETGSVWTYSWLDYGTWRLARLRFDAAGVVHGVEFSEDTLADDHYR</sequence>
<organism evidence="3 4">
    <name type="scientific">Simplicispira suum</name>
    <dbReference type="NCBI Taxonomy" id="2109915"/>
    <lineage>
        <taxon>Bacteria</taxon>
        <taxon>Pseudomonadati</taxon>
        <taxon>Pseudomonadota</taxon>
        <taxon>Betaproteobacteria</taxon>
        <taxon>Burkholderiales</taxon>
        <taxon>Comamonadaceae</taxon>
        <taxon>Simplicispira</taxon>
    </lineage>
</organism>
<evidence type="ECO:0000313" key="4">
    <source>
        <dbReference type="Proteomes" id="UP000239326"/>
    </source>
</evidence>
<evidence type="ECO:0000256" key="2">
    <source>
        <dbReference type="SAM" id="SignalP"/>
    </source>
</evidence>
<dbReference type="RefSeq" id="WP_106446355.1">
    <property type="nucleotide sequence ID" value="NZ_CP027669.1"/>
</dbReference>
<name>A0A2S0MZQ0_9BURK</name>
<dbReference type="PROSITE" id="PS51257">
    <property type="entry name" value="PROKAR_LIPOPROTEIN"/>
    <property type="match status" value="1"/>
</dbReference>
<dbReference type="OrthoDB" id="8962020at2"/>
<keyword evidence="2" id="KW-0732">Signal</keyword>
<feature type="region of interest" description="Disordered" evidence="1">
    <location>
        <begin position="96"/>
        <end position="115"/>
    </location>
</feature>